<dbReference type="RefSeq" id="WP_145184930.1">
    <property type="nucleotide sequence ID" value="NZ_CP036290.1"/>
</dbReference>
<reference evidence="2 3" key="1">
    <citation type="submission" date="2019-02" db="EMBL/GenBank/DDBJ databases">
        <title>Deep-cultivation of Planctomycetes and their phenomic and genomic characterization uncovers novel biology.</title>
        <authorList>
            <person name="Wiegand S."/>
            <person name="Jogler M."/>
            <person name="Boedeker C."/>
            <person name="Pinto D."/>
            <person name="Vollmers J."/>
            <person name="Rivas-Marin E."/>
            <person name="Kohn T."/>
            <person name="Peeters S.H."/>
            <person name="Heuer A."/>
            <person name="Rast P."/>
            <person name="Oberbeckmann S."/>
            <person name="Bunk B."/>
            <person name="Jeske O."/>
            <person name="Meyerdierks A."/>
            <person name="Storesund J.E."/>
            <person name="Kallscheuer N."/>
            <person name="Luecker S."/>
            <person name="Lage O.M."/>
            <person name="Pohl T."/>
            <person name="Merkel B.J."/>
            <person name="Hornburger P."/>
            <person name="Mueller R.-W."/>
            <person name="Bruemmer F."/>
            <person name="Labrenz M."/>
            <person name="Spormann A.M."/>
            <person name="Op den Camp H."/>
            <person name="Overmann J."/>
            <person name="Amann R."/>
            <person name="Jetten M.S.M."/>
            <person name="Mascher T."/>
            <person name="Medema M.H."/>
            <person name="Devos D.P."/>
            <person name="Kaster A.-K."/>
            <person name="Ovreas L."/>
            <person name="Rohde M."/>
            <person name="Galperin M.Y."/>
            <person name="Jogler C."/>
        </authorList>
    </citation>
    <scope>NUCLEOTIDE SEQUENCE [LARGE SCALE GENOMIC DNA]</scope>
    <source>
        <strain evidence="2 3">Pla163</strain>
    </source>
</reference>
<protein>
    <submittedName>
        <fullName evidence="2">Uncharacterized protein</fullName>
    </submittedName>
</protein>
<organism evidence="2 3">
    <name type="scientific">Rohdeia mirabilis</name>
    <dbReference type="NCBI Taxonomy" id="2528008"/>
    <lineage>
        <taxon>Bacteria</taxon>
        <taxon>Pseudomonadati</taxon>
        <taxon>Planctomycetota</taxon>
        <taxon>Planctomycetia</taxon>
        <taxon>Planctomycetia incertae sedis</taxon>
        <taxon>Rohdeia</taxon>
    </lineage>
</organism>
<sequence>MPYSTRTIGYHCELLHPPGPVDPNLVQRVHNGLFASPDPLYKSFAVNHDGCALSNIAVRPGAVSQAAFLVDRYRFNEEGTGLTPDEFADRVTTLASQISEAKGLSIFTGQVVTLRTLVNPRAYPTALELLGEGVLRWNAEENSLGRPVGGLGLRLVLPATPEYPNTFNVRIETIANDRRSLFLENQGTFPPQPVREGLASVRAHIDATYRFLTGPVLDLLAQRDRSDGTDADADARDSGGEGH</sequence>
<evidence type="ECO:0000313" key="2">
    <source>
        <dbReference type="EMBL" id="QDU84076.1"/>
    </source>
</evidence>
<evidence type="ECO:0000256" key="1">
    <source>
        <dbReference type="SAM" id="MobiDB-lite"/>
    </source>
</evidence>
<gene>
    <name evidence="2" type="ORF">Pla163_11780</name>
</gene>
<dbReference type="AlphaFoldDB" id="A0A518CY05"/>
<accession>A0A518CY05</accession>
<dbReference type="Proteomes" id="UP000319342">
    <property type="component" value="Chromosome"/>
</dbReference>
<feature type="region of interest" description="Disordered" evidence="1">
    <location>
        <begin position="223"/>
        <end position="243"/>
    </location>
</feature>
<evidence type="ECO:0000313" key="3">
    <source>
        <dbReference type="Proteomes" id="UP000319342"/>
    </source>
</evidence>
<proteinExistence type="predicted"/>
<name>A0A518CY05_9BACT</name>
<keyword evidence="3" id="KW-1185">Reference proteome</keyword>
<dbReference type="OrthoDB" id="282576at2"/>
<dbReference type="EMBL" id="CP036290">
    <property type="protein sequence ID" value="QDU84076.1"/>
    <property type="molecule type" value="Genomic_DNA"/>
</dbReference>